<dbReference type="AlphaFoldDB" id="A0A1H8SKF1"/>
<gene>
    <name evidence="2" type="ORF">SAMN05216388_101968</name>
</gene>
<dbReference type="Gene3D" id="2.160.20.10">
    <property type="entry name" value="Single-stranded right-handed beta-helix, Pectin lyase-like"/>
    <property type="match status" value="1"/>
</dbReference>
<dbReference type="OrthoDB" id="202667at2157"/>
<sequence length="465" mass="49227">MTRHPSSPESLTRRRLLQVLTAGTAGALAGCSFLDSDEETPGGSPPAEVTRDPATGPGAGGVPARLAAEYDRTINVVDAGADNTGSKPVDDVLRSEIGDSTLLYFPRGEYQFAEPIERPSVSNLGLVGDRALFRPPEGFAQALLVFGVDGTVTDLHVQGIDFDVTADRTGARPLYCDVDDGLLVRDVTVEGRQDVDKDGMRFDVTSEDGTGRVEGLRLPHGGSTEFPNTGIYVGENSVGQLSFIDCQVGGWPDNGLYASPATGPVNVLGGHYRNNGIASVRVSGDSVVRNVRVTCNSTREGLENMRGIRLREGGDVLVDDVRVEIRSVTGSDGAITMAEWLQSATVRNSRLRTDVDDVPAINAKQPGEEARQATGAESLTVESVRVVGAASGEAAITIAGRDGCRFDRLCIHQGGRQRNGIRLTDSTGHVVTDSVLDVTGDPLVLENATTQRRGFDTVAALPQCL</sequence>
<evidence type="ECO:0008006" key="4">
    <source>
        <dbReference type="Google" id="ProtNLM"/>
    </source>
</evidence>
<keyword evidence="3" id="KW-1185">Reference proteome</keyword>
<dbReference type="RefSeq" id="WP_092662448.1">
    <property type="nucleotide sequence ID" value="NZ_FOCX01000019.1"/>
</dbReference>
<evidence type="ECO:0000313" key="2">
    <source>
        <dbReference type="EMBL" id="SEO79047.1"/>
    </source>
</evidence>
<feature type="region of interest" description="Disordered" evidence="1">
    <location>
        <begin position="33"/>
        <end position="63"/>
    </location>
</feature>
<proteinExistence type="predicted"/>
<dbReference type="SUPFAM" id="SSF51126">
    <property type="entry name" value="Pectin lyase-like"/>
    <property type="match status" value="1"/>
</dbReference>
<dbReference type="Proteomes" id="UP000198775">
    <property type="component" value="Unassembled WGS sequence"/>
</dbReference>
<dbReference type="InterPro" id="IPR012334">
    <property type="entry name" value="Pectin_lyas_fold"/>
</dbReference>
<dbReference type="PROSITE" id="PS51257">
    <property type="entry name" value="PROKAR_LIPOPROTEIN"/>
    <property type="match status" value="1"/>
</dbReference>
<accession>A0A1H8SKF1</accession>
<name>A0A1H8SKF1_9EURY</name>
<dbReference type="PROSITE" id="PS51318">
    <property type="entry name" value="TAT"/>
    <property type="match status" value="1"/>
</dbReference>
<dbReference type="InterPro" id="IPR006311">
    <property type="entry name" value="TAT_signal"/>
</dbReference>
<dbReference type="EMBL" id="FOCX01000019">
    <property type="protein sequence ID" value="SEO79047.1"/>
    <property type="molecule type" value="Genomic_DNA"/>
</dbReference>
<reference evidence="3" key="1">
    <citation type="submission" date="2016-10" db="EMBL/GenBank/DDBJ databases">
        <authorList>
            <person name="Varghese N."/>
            <person name="Submissions S."/>
        </authorList>
    </citation>
    <scope>NUCLEOTIDE SEQUENCE [LARGE SCALE GENOMIC DNA]</scope>
    <source>
        <strain evidence="3">IBRC-M 10043</strain>
    </source>
</reference>
<organism evidence="2 3">
    <name type="scientific">Halorientalis persicus</name>
    <dbReference type="NCBI Taxonomy" id="1367881"/>
    <lineage>
        <taxon>Archaea</taxon>
        <taxon>Methanobacteriati</taxon>
        <taxon>Methanobacteriota</taxon>
        <taxon>Stenosarchaea group</taxon>
        <taxon>Halobacteria</taxon>
        <taxon>Halobacteriales</taxon>
        <taxon>Haloarculaceae</taxon>
        <taxon>Halorientalis</taxon>
    </lineage>
</organism>
<evidence type="ECO:0000256" key="1">
    <source>
        <dbReference type="SAM" id="MobiDB-lite"/>
    </source>
</evidence>
<dbReference type="InterPro" id="IPR011050">
    <property type="entry name" value="Pectin_lyase_fold/virulence"/>
</dbReference>
<protein>
    <recommendedName>
        <fullName evidence="4">Right handed beta helix region</fullName>
    </recommendedName>
</protein>
<evidence type="ECO:0000313" key="3">
    <source>
        <dbReference type="Proteomes" id="UP000198775"/>
    </source>
</evidence>